<dbReference type="InterPro" id="IPR018392">
    <property type="entry name" value="LysM"/>
</dbReference>
<dbReference type="PANTHER" id="PTHR45927:SF5">
    <property type="entry name" value="PROTEIN KINASE DOMAIN-CONTAINING PROTEIN"/>
    <property type="match status" value="1"/>
</dbReference>
<evidence type="ECO:0000256" key="4">
    <source>
        <dbReference type="ARBA" id="ARBA00022729"/>
    </source>
</evidence>
<evidence type="ECO:0000256" key="1">
    <source>
        <dbReference type="ARBA" id="ARBA00004162"/>
    </source>
</evidence>
<evidence type="ECO:0000256" key="3">
    <source>
        <dbReference type="ARBA" id="ARBA00022692"/>
    </source>
</evidence>
<dbReference type="InterPro" id="IPR052611">
    <property type="entry name" value="Plant_RLK_LysM"/>
</dbReference>
<keyword evidence="14" id="KW-0808">Transferase</keyword>
<evidence type="ECO:0000259" key="12">
    <source>
        <dbReference type="PROSITE" id="PS50011"/>
    </source>
</evidence>
<name>A0A2U1NWA3_ARTAN</name>
<keyword evidence="9" id="KW-1015">Disulfide bond</keyword>
<feature type="chain" id="PRO_5015427288" evidence="11">
    <location>
        <begin position="22"/>
        <end position="618"/>
    </location>
</feature>
<evidence type="ECO:0000256" key="8">
    <source>
        <dbReference type="ARBA" id="ARBA00023136"/>
    </source>
</evidence>
<dbReference type="EMBL" id="PKPP01002079">
    <property type="protein sequence ID" value="PWA77774.1"/>
    <property type="molecule type" value="Genomic_DNA"/>
</dbReference>
<dbReference type="SUPFAM" id="SSF56112">
    <property type="entry name" value="Protein kinase-like (PK-like)"/>
    <property type="match status" value="1"/>
</dbReference>
<dbReference type="AlphaFoldDB" id="A0A2U1NWA3"/>
<comment type="caution">
    <text evidence="14">The sequence shown here is derived from an EMBL/GenBank/DDBJ whole genome shotgun (WGS) entry which is preliminary data.</text>
</comment>
<dbReference type="PANTHER" id="PTHR45927">
    <property type="entry name" value="LYSM-DOMAIN RECEPTOR-LIKE KINASE-RELATED"/>
    <property type="match status" value="1"/>
</dbReference>
<dbReference type="GO" id="GO:0005524">
    <property type="term" value="F:ATP binding"/>
    <property type="evidence" value="ECO:0007669"/>
    <property type="project" value="UniProtKB-KW"/>
</dbReference>
<dbReference type="Pfam" id="PF07714">
    <property type="entry name" value="PK_Tyr_Ser-Thr"/>
    <property type="match status" value="1"/>
</dbReference>
<evidence type="ECO:0000313" key="15">
    <source>
        <dbReference type="Proteomes" id="UP000245207"/>
    </source>
</evidence>
<evidence type="ECO:0000256" key="10">
    <source>
        <dbReference type="SAM" id="Phobius"/>
    </source>
</evidence>
<proteinExistence type="predicted"/>
<feature type="domain" description="Protein kinase" evidence="12">
    <location>
        <begin position="297"/>
        <end position="605"/>
    </location>
</feature>
<feature type="transmembrane region" description="Helical" evidence="10">
    <location>
        <begin position="258"/>
        <end position="282"/>
    </location>
</feature>
<accession>A0A2U1NWA3</accession>
<keyword evidence="7 10" id="KW-1133">Transmembrane helix</keyword>
<dbReference type="Pfam" id="PF23473">
    <property type="entry name" value="LysM3_LYK4_5"/>
    <property type="match status" value="1"/>
</dbReference>
<evidence type="ECO:0000256" key="9">
    <source>
        <dbReference type="ARBA" id="ARBA00023157"/>
    </source>
</evidence>
<comment type="subcellular location">
    <subcellularLocation>
        <location evidence="1">Cell membrane</location>
        <topology evidence="1">Single-pass membrane protein</topology>
    </subcellularLocation>
</comment>
<dbReference type="GO" id="GO:0004672">
    <property type="term" value="F:protein kinase activity"/>
    <property type="evidence" value="ECO:0007669"/>
    <property type="project" value="InterPro"/>
</dbReference>
<evidence type="ECO:0000256" key="7">
    <source>
        <dbReference type="ARBA" id="ARBA00022989"/>
    </source>
</evidence>
<protein>
    <submittedName>
        <fullName evidence="14">Protein kinase-like domain, LysM domain protein</fullName>
    </submittedName>
</protein>
<feature type="signal peptide" evidence="11">
    <location>
        <begin position="1"/>
        <end position="21"/>
    </location>
</feature>
<evidence type="ECO:0000256" key="6">
    <source>
        <dbReference type="ARBA" id="ARBA00022840"/>
    </source>
</evidence>
<dbReference type="Gene3D" id="3.10.350.10">
    <property type="entry name" value="LysM domain"/>
    <property type="match status" value="1"/>
</dbReference>
<reference evidence="14 15" key="1">
    <citation type="journal article" date="2018" name="Mol. Plant">
        <title>The genome of Artemisia annua provides insight into the evolution of Asteraceae family and artemisinin biosynthesis.</title>
        <authorList>
            <person name="Shen Q."/>
            <person name="Zhang L."/>
            <person name="Liao Z."/>
            <person name="Wang S."/>
            <person name="Yan T."/>
            <person name="Shi P."/>
            <person name="Liu M."/>
            <person name="Fu X."/>
            <person name="Pan Q."/>
            <person name="Wang Y."/>
            <person name="Lv Z."/>
            <person name="Lu X."/>
            <person name="Zhang F."/>
            <person name="Jiang W."/>
            <person name="Ma Y."/>
            <person name="Chen M."/>
            <person name="Hao X."/>
            <person name="Li L."/>
            <person name="Tang Y."/>
            <person name="Lv G."/>
            <person name="Zhou Y."/>
            <person name="Sun X."/>
            <person name="Brodelius P.E."/>
            <person name="Rose J.K.C."/>
            <person name="Tang K."/>
        </authorList>
    </citation>
    <scope>NUCLEOTIDE SEQUENCE [LARGE SCALE GENOMIC DNA]</scope>
    <source>
        <strain evidence="15">cv. Huhao1</strain>
        <tissue evidence="14">Leaf</tissue>
    </source>
</reference>
<feature type="domain" description="LysM" evidence="13">
    <location>
        <begin position="188"/>
        <end position="234"/>
    </location>
</feature>
<organism evidence="14 15">
    <name type="scientific">Artemisia annua</name>
    <name type="common">Sweet wormwood</name>
    <dbReference type="NCBI Taxonomy" id="35608"/>
    <lineage>
        <taxon>Eukaryota</taxon>
        <taxon>Viridiplantae</taxon>
        <taxon>Streptophyta</taxon>
        <taxon>Embryophyta</taxon>
        <taxon>Tracheophyta</taxon>
        <taxon>Spermatophyta</taxon>
        <taxon>Magnoliopsida</taxon>
        <taxon>eudicotyledons</taxon>
        <taxon>Gunneridae</taxon>
        <taxon>Pentapetalae</taxon>
        <taxon>asterids</taxon>
        <taxon>campanulids</taxon>
        <taxon>Asterales</taxon>
        <taxon>Asteraceae</taxon>
        <taxon>Asteroideae</taxon>
        <taxon>Anthemideae</taxon>
        <taxon>Artemisiinae</taxon>
        <taxon>Artemisia</taxon>
    </lineage>
</organism>
<evidence type="ECO:0000313" key="14">
    <source>
        <dbReference type="EMBL" id="PWA77774.1"/>
    </source>
</evidence>
<dbReference type="InterPro" id="IPR056561">
    <property type="entry name" value="NFP_LYK_LysM1"/>
</dbReference>
<dbReference type="InterPro" id="IPR056562">
    <property type="entry name" value="LysM2_CERK1_LYK3_4_5"/>
</dbReference>
<keyword evidence="15" id="KW-1185">Reference proteome</keyword>
<dbReference type="STRING" id="35608.A0A2U1NWA3"/>
<evidence type="ECO:0000256" key="11">
    <source>
        <dbReference type="SAM" id="SignalP"/>
    </source>
</evidence>
<keyword evidence="6" id="KW-0067">ATP-binding</keyword>
<dbReference type="Pfam" id="PF23472">
    <property type="entry name" value="LysM2_CERK1_LYK3_4_5"/>
    <property type="match status" value="1"/>
</dbReference>
<dbReference type="PROSITE" id="PS51782">
    <property type="entry name" value="LYSM"/>
    <property type="match status" value="1"/>
</dbReference>
<keyword evidence="14" id="KW-0418">Kinase</keyword>
<dbReference type="InterPro" id="IPR011009">
    <property type="entry name" value="Kinase-like_dom_sf"/>
</dbReference>
<keyword evidence="2" id="KW-1003">Cell membrane</keyword>
<evidence type="ECO:0000256" key="2">
    <source>
        <dbReference type="ARBA" id="ARBA00022475"/>
    </source>
</evidence>
<dbReference type="OrthoDB" id="4062651at2759"/>
<keyword evidence="4 11" id="KW-0732">Signal</keyword>
<evidence type="ECO:0000256" key="5">
    <source>
        <dbReference type="ARBA" id="ARBA00022741"/>
    </source>
</evidence>
<dbReference type="InterPro" id="IPR056563">
    <property type="entry name" value="LysM3_LYK4_5"/>
</dbReference>
<evidence type="ECO:0000259" key="13">
    <source>
        <dbReference type="PROSITE" id="PS51782"/>
    </source>
</evidence>
<dbReference type="InterPro" id="IPR036779">
    <property type="entry name" value="LysM_dom_sf"/>
</dbReference>
<dbReference type="Gene3D" id="3.30.200.20">
    <property type="entry name" value="Phosphorylase Kinase, domain 1"/>
    <property type="match status" value="1"/>
</dbReference>
<dbReference type="PROSITE" id="PS50011">
    <property type="entry name" value="PROTEIN_KINASE_DOM"/>
    <property type="match status" value="1"/>
</dbReference>
<dbReference type="InterPro" id="IPR000719">
    <property type="entry name" value="Prot_kinase_dom"/>
</dbReference>
<dbReference type="SMART" id="SM00257">
    <property type="entry name" value="LysM"/>
    <property type="match status" value="2"/>
</dbReference>
<dbReference type="FunFam" id="1.10.510.10:FF:000468">
    <property type="entry name" value="PTI1-like tyrosine-protein kinase 3"/>
    <property type="match status" value="1"/>
</dbReference>
<dbReference type="GO" id="GO:0005886">
    <property type="term" value="C:plasma membrane"/>
    <property type="evidence" value="ECO:0007669"/>
    <property type="project" value="UniProtKB-SubCell"/>
</dbReference>
<dbReference type="Proteomes" id="UP000245207">
    <property type="component" value="Unassembled WGS sequence"/>
</dbReference>
<gene>
    <name evidence="14" type="ORF">CTI12_AA220750</name>
</gene>
<keyword evidence="5" id="KW-0547">Nucleotide-binding</keyword>
<dbReference type="Pfam" id="PF23446">
    <property type="entry name" value="LysM1_NFP_LYK"/>
    <property type="match status" value="1"/>
</dbReference>
<dbReference type="Gene3D" id="1.10.510.10">
    <property type="entry name" value="Transferase(Phosphotransferase) domain 1"/>
    <property type="match status" value="1"/>
</dbReference>
<dbReference type="InterPro" id="IPR001245">
    <property type="entry name" value="Ser-Thr/Tyr_kinase_cat_dom"/>
</dbReference>
<keyword evidence="3 10" id="KW-0812">Transmembrane</keyword>
<dbReference type="GO" id="GO:0051707">
    <property type="term" value="P:response to other organism"/>
    <property type="evidence" value="ECO:0007669"/>
    <property type="project" value="UniProtKB-ARBA"/>
</dbReference>
<keyword evidence="8 10" id="KW-0472">Membrane</keyword>
<sequence>MNMFHFKFMLVLLFFTIKSRGQQMYVGNLVLDCDNTDVTGPSPAFLYTCNGMQPSCSSFLIFRTQPLYNTVMTISNLMSIDHTSLAHINNITDSNKILPLNKELIIPVTCSCSGEYYQANTSFVIPTDDDTYYTIANYTYQGLTTCSSLLRRNVYDPLNLHPGQKLQVPLRCACPTVSQTTEGTKYLLTYLITWKDSIKKISKRFKVQSQDLALANGFSSVDDDNIYPFTTLLVPLSTEPSKSMTRTLGQKSSLSKKYIIAGTITGTFTAVLFILFVSYLWWKSNRANRGKNVKWALPKDIKLGIASVDQQLKVHKFEEIEEATDGFSLQNRLSASVYKGNLKGKTVVIKQMGAKAAKEVKILQKFNHFNIIGLYGVCEHDRACYLVYEFMENGSLKEWLEDKNKTSHESQTWTNRIRIGLDIAKGLQYLHNFASPAYVHKDINSSNILLSKALRAKISKFGLARLSDKDQNGNSSIKCPSESKGYLAPEYLETGFVTTKTDVYAFGVVLLELVTGRKAVYVNDDDGEEVMLSEEVLSIFGDEKHATDKVNYLIDPRLQARHPLGFVIDQDELALRMIRLAIACLEPEPSRRLCMNEIVSTLMRIQIDAPSSETMLMV</sequence>